<protein>
    <submittedName>
        <fullName evidence="1">Uncharacterized protein</fullName>
    </submittedName>
</protein>
<accession>A0AAV9USH6</accession>
<sequence>MASNTTTDMINSYTFRQHLDAAIAHGKPGIRIFDGVDRALAKQLSTIVSGTAAGYEGRFINFSYDASMQTVIIAMPSLAHECIAEFTRSCWRAWEPKLPPDHEDNLAAMTRPLYEINVSDDIMCVLEPEYSICYEKKKLPNLVIEAGPAEAYPQLIRNKDLWIYGTKCAVEVVLILKVSTLRDGTITAFLEIWRAEPETQRYIVLPKQENEEQPFLYLRDIYGRKHVPLVFDPNQKLPLSLDWLRKAIYKCARKKYQ</sequence>
<dbReference type="EMBL" id="JAVHNQ010000005">
    <property type="protein sequence ID" value="KAK6346710.1"/>
    <property type="molecule type" value="Genomic_DNA"/>
</dbReference>
<organism evidence="1 2">
    <name type="scientific">Orbilia brochopaga</name>
    <dbReference type="NCBI Taxonomy" id="3140254"/>
    <lineage>
        <taxon>Eukaryota</taxon>
        <taxon>Fungi</taxon>
        <taxon>Dikarya</taxon>
        <taxon>Ascomycota</taxon>
        <taxon>Pezizomycotina</taxon>
        <taxon>Orbiliomycetes</taxon>
        <taxon>Orbiliales</taxon>
        <taxon>Orbiliaceae</taxon>
        <taxon>Orbilia</taxon>
    </lineage>
</organism>
<evidence type="ECO:0000313" key="1">
    <source>
        <dbReference type="EMBL" id="KAK6346710.1"/>
    </source>
</evidence>
<keyword evidence="2" id="KW-1185">Reference proteome</keyword>
<evidence type="ECO:0000313" key="2">
    <source>
        <dbReference type="Proteomes" id="UP001375240"/>
    </source>
</evidence>
<name>A0AAV9USH6_9PEZI</name>
<gene>
    <name evidence="1" type="ORF">TWF696_006825</name>
</gene>
<comment type="caution">
    <text evidence="1">The sequence shown here is derived from an EMBL/GenBank/DDBJ whole genome shotgun (WGS) entry which is preliminary data.</text>
</comment>
<dbReference type="AlphaFoldDB" id="A0AAV9USH6"/>
<proteinExistence type="predicted"/>
<dbReference type="Proteomes" id="UP001375240">
    <property type="component" value="Unassembled WGS sequence"/>
</dbReference>
<reference evidence="1 2" key="1">
    <citation type="submission" date="2019-10" db="EMBL/GenBank/DDBJ databases">
        <authorList>
            <person name="Palmer J.M."/>
        </authorList>
    </citation>
    <scope>NUCLEOTIDE SEQUENCE [LARGE SCALE GENOMIC DNA]</scope>
    <source>
        <strain evidence="1 2">TWF696</strain>
    </source>
</reference>